<feature type="compositionally biased region" description="Low complexity" evidence="1">
    <location>
        <begin position="583"/>
        <end position="596"/>
    </location>
</feature>
<feature type="compositionally biased region" description="Basic and acidic residues" evidence="1">
    <location>
        <begin position="519"/>
        <end position="538"/>
    </location>
</feature>
<sequence>MPLEQTVYIVNNSGKIISSGKQLLSIFKEAKASYQEKKAQIKGERTLQRSQTFAPRSSVAPHRLEDYYEEEDEDDYRGNSRSQPRKLREYEDIHQKPRRRSYDAASDAGSRRSHRHSTKHHGSSSRSIKGPPPTTTALTAKNLKAASEASSTKPSNTIPKSYRSPYAETLPLDQSRMDLTQIGSRSMAPAQSAALLPRSHSEADFQRLKKYKEIDLNLAYGEIPPDLESRIDLDPTREKEAKALSAKNLVKQIEGLLDEANCVQHTAGAMIKHLQEKPEAAAAVAFSLAELSKLVAKLSPAVLGLLQGGSPAVFGLLASPQFLIGTGLAVGVTVVMFGGWKMIKQVKEARAAKEALAWEASPQASQARPVLQRAHSLHSSQSAGYDEALVVEEELSVIESWRRGIEPFRDDESADIELITPEADRATRADERERRDEDIFDTRSHRSAARTHRTDRTHKTHKTERTHRTEKTERTHKTDKTERTHKTDKTERTYRTAKTQRAVDDEALETKSHRSTRTHRTEHNERRAVDDEALETKSHRSTRTHRTEHSERSARTDEMHDLIVEDNFDIASQRSARTHRTSKTTLTSKTSKTNKTNKTERMHKTYKSKLGAEVPRSSKESVIDIPIGAASEMGHVTSKGKGRAMLAIEDGSAQRARDDLDLVMRPRVQRRESDLLKALFKGKKDKSRSELVLV</sequence>
<keyword evidence="3" id="KW-1185">Reference proteome</keyword>
<evidence type="ECO:0000256" key="1">
    <source>
        <dbReference type="SAM" id="MobiDB-lite"/>
    </source>
</evidence>
<dbReference type="OrthoDB" id="5402307at2759"/>
<gene>
    <name evidence="2" type="ORF">VHEMI00321</name>
</gene>
<feature type="compositionally biased region" description="Basic and acidic residues" evidence="1">
    <location>
        <begin position="466"/>
        <end position="494"/>
    </location>
</feature>
<dbReference type="AlphaFoldDB" id="A0A0A1SQ50"/>
<feature type="region of interest" description="Disordered" evidence="1">
    <location>
        <begin position="420"/>
        <end position="600"/>
    </location>
</feature>
<feature type="compositionally biased region" description="Basic and acidic residues" evidence="1">
    <location>
        <begin position="86"/>
        <end position="95"/>
    </location>
</feature>
<feature type="region of interest" description="Disordered" evidence="1">
    <location>
        <begin position="39"/>
        <end position="171"/>
    </location>
</feature>
<dbReference type="HOGENOM" id="CLU_022040_0_0_1"/>
<feature type="compositionally biased region" description="Low complexity" evidence="1">
    <location>
        <begin position="135"/>
        <end position="146"/>
    </location>
</feature>
<evidence type="ECO:0000313" key="3">
    <source>
        <dbReference type="Proteomes" id="UP000039046"/>
    </source>
</evidence>
<feature type="compositionally biased region" description="Basic residues" evidence="1">
    <location>
        <begin position="111"/>
        <end position="123"/>
    </location>
</feature>
<accession>A0A0A1SQ50</accession>
<proteinExistence type="predicted"/>
<feature type="compositionally biased region" description="Basic and acidic residues" evidence="1">
    <location>
        <begin position="545"/>
        <end position="563"/>
    </location>
</feature>
<organism evidence="2 3">
    <name type="scientific">[Torrubiella] hemipterigena</name>
    <dbReference type="NCBI Taxonomy" id="1531966"/>
    <lineage>
        <taxon>Eukaryota</taxon>
        <taxon>Fungi</taxon>
        <taxon>Dikarya</taxon>
        <taxon>Ascomycota</taxon>
        <taxon>Pezizomycotina</taxon>
        <taxon>Sordariomycetes</taxon>
        <taxon>Hypocreomycetidae</taxon>
        <taxon>Hypocreales</taxon>
        <taxon>Clavicipitaceae</taxon>
        <taxon>Clavicipitaceae incertae sedis</taxon>
        <taxon>'Torrubiella' clade</taxon>
    </lineage>
</organism>
<feature type="compositionally biased region" description="Basic residues" evidence="1">
    <location>
        <begin position="445"/>
        <end position="465"/>
    </location>
</feature>
<protein>
    <submittedName>
        <fullName evidence="2">Uncharacterized protein</fullName>
    </submittedName>
</protein>
<feature type="compositionally biased region" description="Basic and acidic residues" evidence="1">
    <location>
        <begin position="501"/>
        <end position="512"/>
    </location>
</feature>
<name>A0A0A1SQ50_9HYPO</name>
<feature type="compositionally biased region" description="Basic and acidic residues" evidence="1">
    <location>
        <begin position="422"/>
        <end position="444"/>
    </location>
</feature>
<dbReference type="STRING" id="1531966.A0A0A1SQ50"/>
<evidence type="ECO:0000313" key="2">
    <source>
        <dbReference type="EMBL" id="CEJ80116.1"/>
    </source>
</evidence>
<dbReference type="EMBL" id="CDHN01000001">
    <property type="protein sequence ID" value="CEJ80116.1"/>
    <property type="molecule type" value="Genomic_DNA"/>
</dbReference>
<reference evidence="2 3" key="1">
    <citation type="journal article" date="2015" name="Genome Announc.">
        <title>Draft Genome Sequence and Gene Annotation of the Entomopathogenic Fungus Verticillium hemipterigenum.</title>
        <authorList>
            <person name="Horn F."/>
            <person name="Habel A."/>
            <person name="Scharf D.H."/>
            <person name="Dworschak J."/>
            <person name="Brakhage A.A."/>
            <person name="Guthke R."/>
            <person name="Hertweck C."/>
            <person name="Linde J."/>
        </authorList>
    </citation>
    <scope>NUCLEOTIDE SEQUENCE [LARGE SCALE GENOMIC DNA]</scope>
</reference>
<dbReference type="Proteomes" id="UP000039046">
    <property type="component" value="Unassembled WGS sequence"/>
</dbReference>
<feature type="compositionally biased region" description="Polar residues" evidence="1">
    <location>
        <begin position="148"/>
        <end position="159"/>
    </location>
</feature>